<evidence type="ECO:0000313" key="1">
    <source>
        <dbReference type="EMBL" id="KIK98036.1"/>
    </source>
</evidence>
<keyword evidence="2" id="KW-1185">Reference proteome</keyword>
<reference evidence="2" key="2">
    <citation type="submission" date="2015-01" db="EMBL/GenBank/DDBJ databases">
        <title>Evolutionary Origins and Diversification of the Mycorrhizal Mutualists.</title>
        <authorList>
            <consortium name="DOE Joint Genome Institute"/>
            <consortium name="Mycorrhizal Genomics Consortium"/>
            <person name="Kohler A."/>
            <person name="Kuo A."/>
            <person name="Nagy L.G."/>
            <person name="Floudas D."/>
            <person name="Copeland A."/>
            <person name="Barry K.W."/>
            <person name="Cichocki N."/>
            <person name="Veneault-Fourrey C."/>
            <person name="LaButti K."/>
            <person name="Lindquist E.A."/>
            <person name="Lipzen A."/>
            <person name="Lundell T."/>
            <person name="Morin E."/>
            <person name="Murat C."/>
            <person name="Riley R."/>
            <person name="Ohm R."/>
            <person name="Sun H."/>
            <person name="Tunlid A."/>
            <person name="Henrissat B."/>
            <person name="Grigoriev I.V."/>
            <person name="Hibbett D.S."/>
            <person name="Martin F."/>
        </authorList>
    </citation>
    <scope>NUCLEOTIDE SEQUENCE [LARGE SCALE GENOMIC DNA]</scope>
    <source>
        <strain evidence="2">Ve08.2h10</strain>
    </source>
</reference>
<sequence>MPSQGVEAFMVYQRGLGAMDSCIIHPYTTTYIRPSQNVTAMTGASSTAQPIEAAECLHLSTNTRETNFLKTSPRL</sequence>
<organism evidence="1 2">
    <name type="scientific">Paxillus rubicundulus Ve08.2h10</name>
    <dbReference type="NCBI Taxonomy" id="930991"/>
    <lineage>
        <taxon>Eukaryota</taxon>
        <taxon>Fungi</taxon>
        <taxon>Dikarya</taxon>
        <taxon>Basidiomycota</taxon>
        <taxon>Agaricomycotina</taxon>
        <taxon>Agaricomycetes</taxon>
        <taxon>Agaricomycetidae</taxon>
        <taxon>Boletales</taxon>
        <taxon>Paxilineae</taxon>
        <taxon>Paxillaceae</taxon>
        <taxon>Paxillus</taxon>
    </lineage>
</organism>
<reference evidence="1 2" key="1">
    <citation type="submission" date="2014-04" db="EMBL/GenBank/DDBJ databases">
        <authorList>
            <consortium name="DOE Joint Genome Institute"/>
            <person name="Kuo A."/>
            <person name="Kohler A."/>
            <person name="Jargeat P."/>
            <person name="Nagy L.G."/>
            <person name="Floudas D."/>
            <person name="Copeland A."/>
            <person name="Barry K.W."/>
            <person name="Cichocki N."/>
            <person name="Veneault-Fourrey C."/>
            <person name="LaButti K."/>
            <person name="Lindquist E.A."/>
            <person name="Lipzen A."/>
            <person name="Lundell T."/>
            <person name="Morin E."/>
            <person name="Murat C."/>
            <person name="Sun H."/>
            <person name="Tunlid A."/>
            <person name="Henrissat B."/>
            <person name="Grigoriev I.V."/>
            <person name="Hibbett D.S."/>
            <person name="Martin F."/>
            <person name="Nordberg H.P."/>
            <person name="Cantor M.N."/>
            <person name="Hua S.X."/>
        </authorList>
    </citation>
    <scope>NUCLEOTIDE SEQUENCE [LARGE SCALE GENOMIC DNA]</scope>
    <source>
        <strain evidence="1 2">Ve08.2h10</strain>
    </source>
</reference>
<dbReference type="HOGENOM" id="CLU_2671806_0_0_1"/>
<proteinExistence type="predicted"/>
<dbReference type="Proteomes" id="UP000054538">
    <property type="component" value="Unassembled WGS sequence"/>
</dbReference>
<evidence type="ECO:0000313" key="2">
    <source>
        <dbReference type="Proteomes" id="UP000054538"/>
    </source>
</evidence>
<name>A0A0D0E266_9AGAM</name>
<dbReference type="InParanoid" id="A0A0D0E266"/>
<dbReference type="EMBL" id="KN824910">
    <property type="protein sequence ID" value="KIK98036.1"/>
    <property type="molecule type" value="Genomic_DNA"/>
</dbReference>
<dbReference type="AlphaFoldDB" id="A0A0D0E266"/>
<accession>A0A0D0E266</accession>
<protein>
    <submittedName>
        <fullName evidence="1">Unplaced genomic scaffold scaffold_88, whole genome shotgun sequence</fullName>
    </submittedName>
</protein>
<gene>
    <name evidence="1" type="ORF">PAXRUDRAFT_736297</name>
</gene>